<proteinExistence type="predicted"/>
<protein>
    <submittedName>
        <fullName evidence="1">Uncharacterized protein</fullName>
    </submittedName>
</protein>
<dbReference type="EMBL" id="JQGC01000108">
    <property type="protein sequence ID" value="KFL25468.1"/>
    <property type="molecule type" value="Genomic_DNA"/>
</dbReference>
<dbReference type="Proteomes" id="UP000028981">
    <property type="component" value="Unassembled WGS sequence"/>
</dbReference>
<dbReference type="STRING" id="46914.JP75_25735"/>
<accession>A0A087LLG5</accession>
<evidence type="ECO:0000313" key="2">
    <source>
        <dbReference type="Proteomes" id="UP000028981"/>
    </source>
</evidence>
<gene>
    <name evidence="1" type="ORF">JP75_25735</name>
</gene>
<keyword evidence="2" id="KW-1185">Reference proteome</keyword>
<comment type="caution">
    <text evidence="1">The sequence shown here is derived from an EMBL/GenBank/DDBJ whole genome shotgun (WGS) entry which is preliminary data.</text>
</comment>
<organism evidence="1 2">
    <name type="scientific">Devosia riboflavina</name>
    <dbReference type="NCBI Taxonomy" id="46914"/>
    <lineage>
        <taxon>Bacteria</taxon>
        <taxon>Pseudomonadati</taxon>
        <taxon>Pseudomonadota</taxon>
        <taxon>Alphaproteobacteria</taxon>
        <taxon>Hyphomicrobiales</taxon>
        <taxon>Devosiaceae</taxon>
        <taxon>Devosia</taxon>
    </lineage>
</organism>
<dbReference type="AlphaFoldDB" id="A0A087LLG5"/>
<sequence>MSAGEVMAPEAIQTASPSQGCGAIVGQTLKGGSWGYRNRTIFPNGIFLLAKAPNQMLSHRAIWDGIDGVAKRHGLSVSALAKLAGLDPTAFNPSKRVS</sequence>
<feature type="non-terminal residue" evidence="1">
    <location>
        <position position="98"/>
    </location>
</feature>
<evidence type="ECO:0000313" key="1">
    <source>
        <dbReference type="EMBL" id="KFL25468.1"/>
    </source>
</evidence>
<name>A0A087LLG5_9HYPH</name>
<reference evidence="1 2" key="1">
    <citation type="submission" date="2014-08" db="EMBL/GenBank/DDBJ databases">
        <authorList>
            <person name="Hassan Y.I."/>
            <person name="Lepp D."/>
            <person name="Zhou T."/>
        </authorList>
    </citation>
    <scope>NUCLEOTIDE SEQUENCE [LARGE SCALE GENOMIC DNA]</scope>
    <source>
        <strain evidence="1 2">IFO13584</strain>
    </source>
</reference>